<gene>
    <name evidence="1" type="ORF">NC998_16600</name>
</gene>
<proteinExistence type="predicted"/>
<organism evidence="1 2">
    <name type="scientific">Trichocoleus desertorum GB2-A4</name>
    <dbReference type="NCBI Taxonomy" id="2933944"/>
    <lineage>
        <taxon>Bacteria</taxon>
        <taxon>Bacillati</taxon>
        <taxon>Cyanobacteriota</taxon>
        <taxon>Cyanophyceae</taxon>
        <taxon>Leptolyngbyales</taxon>
        <taxon>Trichocoleusaceae</taxon>
        <taxon>Trichocoleus</taxon>
    </lineage>
</organism>
<evidence type="ECO:0000313" key="1">
    <source>
        <dbReference type="EMBL" id="MEP0818722.1"/>
    </source>
</evidence>
<name>A0ABV0JAB4_9CYAN</name>
<reference evidence="1 2" key="1">
    <citation type="submission" date="2022-04" db="EMBL/GenBank/DDBJ databases">
        <title>Positive selection, recombination, and allopatry shape intraspecific diversity of widespread and dominant cyanobacteria.</title>
        <authorList>
            <person name="Wei J."/>
            <person name="Shu W."/>
            <person name="Hu C."/>
        </authorList>
    </citation>
    <scope>NUCLEOTIDE SEQUENCE [LARGE SCALE GENOMIC DNA]</scope>
    <source>
        <strain evidence="1 2">GB2-A4</strain>
    </source>
</reference>
<keyword evidence="2" id="KW-1185">Reference proteome</keyword>
<protein>
    <submittedName>
        <fullName evidence="1">Uncharacterized protein</fullName>
    </submittedName>
</protein>
<dbReference type="Proteomes" id="UP001464891">
    <property type="component" value="Unassembled WGS sequence"/>
</dbReference>
<accession>A0ABV0JAB4</accession>
<sequence length="83" mass="9183">MPREVTDAEGITWSCIQAYAGLSQTAENQEAAKVNEDKDTYRVVCTPSGGAQSVRLELQGDWESSYSDDQLLQEIAKQRQAES</sequence>
<dbReference type="RefSeq" id="WP_190433203.1">
    <property type="nucleotide sequence ID" value="NZ_JAMPKM010000010.1"/>
</dbReference>
<comment type="caution">
    <text evidence="1">The sequence shown here is derived from an EMBL/GenBank/DDBJ whole genome shotgun (WGS) entry which is preliminary data.</text>
</comment>
<dbReference type="EMBL" id="JAMPKM010000010">
    <property type="protein sequence ID" value="MEP0818722.1"/>
    <property type="molecule type" value="Genomic_DNA"/>
</dbReference>
<evidence type="ECO:0000313" key="2">
    <source>
        <dbReference type="Proteomes" id="UP001464891"/>
    </source>
</evidence>